<dbReference type="CDD" id="cd06571">
    <property type="entry name" value="Bac_DnaA_C"/>
    <property type="match status" value="1"/>
</dbReference>
<protein>
    <submittedName>
        <fullName evidence="2">Chromosomal replication initiator DnaA</fullName>
    </submittedName>
</protein>
<dbReference type="Proteomes" id="UP000262379">
    <property type="component" value="Unassembled WGS sequence"/>
</dbReference>
<dbReference type="SMART" id="SM00760">
    <property type="entry name" value="Bac_DnaA_C"/>
    <property type="match status" value="1"/>
</dbReference>
<dbReference type="Pfam" id="PF08299">
    <property type="entry name" value="Bac_DnaA_C"/>
    <property type="match status" value="1"/>
</dbReference>
<dbReference type="GO" id="GO:0005524">
    <property type="term" value="F:ATP binding"/>
    <property type="evidence" value="ECO:0007669"/>
    <property type="project" value="InterPro"/>
</dbReference>
<accession>A0A371XHS4</accession>
<dbReference type="Gene3D" id="1.10.1750.10">
    <property type="match status" value="1"/>
</dbReference>
<evidence type="ECO:0000313" key="3">
    <source>
        <dbReference type="Proteomes" id="UP000262379"/>
    </source>
</evidence>
<evidence type="ECO:0000313" key="2">
    <source>
        <dbReference type="EMBL" id="RFC68776.1"/>
    </source>
</evidence>
<reference evidence="3" key="1">
    <citation type="submission" date="2018-08" db="EMBL/GenBank/DDBJ databases">
        <authorList>
            <person name="Im W.T."/>
        </authorList>
    </citation>
    <scope>NUCLEOTIDE SEQUENCE [LARGE SCALE GENOMIC DNA]</scope>
    <source>
        <strain evidence="3">LA-28</strain>
    </source>
</reference>
<dbReference type="RefSeq" id="WP_116622544.1">
    <property type="nucleotide sequence ID" value="NZ_QURN01000003.1"/>
</dbReference>
<sequence length="140" mass="16078">MKSLAIQQTLFQPTESFELDSFLKDIGQRRLRRSQERAIELCGNIIEIISALFNVPSKELRSPHRTSQSIAQVRQIAMYVAHVVMRLSMKEVGLGFDRERTTVLYACHQVEDQRDDIEFDQMIVRAERVTAAALADRLEG</sequence>
<dbReference type="InterPro" id="IPR010921">
    <property type="entry name" value="Trp_repressor/repl_initiator"/>
</dbReference>
<keyword evidence="3" id="KW-1185">Reference proteome</keyword>
<comment type="caution">
    <text evidence="2">The sequence shown here is derived from an EMBL/GenBank/DDBJ whole genome shotgun (WGS) entry which is preliminary data.</text>
</comment>
<feature type="domain" description="Chromosomal replication initiator DnaA C-terminal" evidence="1">
    <location>
        <begin position="41"/>
        <end position="110"/>
    </location>
</feature>
<dbReference type="InterPro" id="IPR013159">
    <property type="entry name" value="DnaA_C"/>
</dbReference>
<name>A0A371XHS4_9HYPH</name>
<dbReference type="EMBL" id="QURN01000003">
    <property type="protein sequence ID" value="RFC68776.1"/>
    <property type="molecule type" value="Genomic_DNA"/>
</dbReference>
<evidence type="ECO:0000259" key="1">
    <source>
        <dbReference type="SMART" id="SM00760"/>
    </source>
</evidence>
<organism evidence="2 3">
    <name type="scientific">Mesorhizobium denitrificans</name>
    <dbReference type="NCBI Taxonomy" id="2294114"/>
    <lineage>
        <taxon>Bacteria</taxon>
        <taxon>Pseudomonadati</taxon>
        <taxon>Pseudomonadota</taxon>
        <taxon>Alphaproteobacteria</taxon>
        <taxon>Hyphomicrobiales</taxon>
        <taxon>Phyllobacteriaceae</taxon>
        <taxon>Mesorhizobium</taxon>
    </lineage>
</organism>
<dbReference type="GO" id="GO:0006270">
    <property type="term" value="P:DNA replication initiation"/>
    <property type="evidence" value="ECO:0007669"/>
    <property type="project" value="InterPro"/>
</dbReference>
<gene>
    <name evidence="2" type="ORF">DY251_03830</name>
</gene>
<dbReference type="AlphaFoldDB" id="A0A371XHS4"/>
<dbReference type="GO" id="GO:0006275">
    <property type="term" value="P:regulation of DNA replication"/>
    <property type="evidence" value="ECO:0007669"/>
    <property type="project" value="InterPro"/>
</dbReference>
<dbReference type="GO" id="GO:0043565">
    <property type="term" value="F:sequence-specific DNA binding"/>
    <property type="evidence" value="ECO:0007669"/>
    <property type="project" value="InterPro"/>
</dbReference>
<proteinExistence type="predicted"/>
<dbReference type="SUPFAM" id="SSF48295">
    <property type="entry name" value="TrpR-like"/>
    <property type="match status" value="1"/>
</dbReference>